<reference evidence="6" key="1">
    <citation type="submission" date="2020-10" db="EMBL/GenBank/DDBJ databases">
        <authorList>
            <person name="Castelo-Branco R."/>
            <person name="Eusebio N."/>
            <person name="Adriana R."/>
            <person name="Vieira A."/>
            <person name="Brugerolle De Fraissinette N."/>
            <person name="Rezende De Castro R."/>
            <person name="Schneider M.P."/>
            <person name="Vasconcelos V."/>
            <person name="Leao P.N."/>
        </authorList>
    </citation>
    <scope>NUCLEOTIDE SEQUENCE</scope>
    <source>
        <strain evidence="6">LEGE 11480</strain>
    </source>
</reference>
<keyword evidence="4 5" id="KW-0472">Membrane</keyword>
<protein>
    <submittedName>
        <fullName evidence="6">DUF4870 domain-containing protein</fullName>
    </submittedName>
</protein>
<organism evidence="6 7">
    <name type="scientific">Romeriopsis navalis LEGE 11480</name>
    <dbReference type="NCBI Taxonomy" id="2777977"/>
    <lineage>
        <taxon>Bacteria</taxon>
        <taxon>Bacillati</taxon>
        <taxon>Cyanobacteriota</taxon>
        <taxon>Cyanophyceae</taxon>
        <taxon>Leptolyngbyales</taxon>
        <taxon>Leptolyngbyaceae</taxon>
        <taxon>Romeriopsis</taxon>
        <taxon>Romeriopsis navalis</taxon>
    </lineage>
</organism>
<feature type="transmembrane region" description="Helical" evidence="5">
    <location>
        <begin position="59"/>
        <end position="81"/>
    </location>
</feature>
<dbReference type="RefSeq" id="WP_264325757.1">
    <property type="nucleotide sequence ID" value="NZ_JADEXQ010000048.1"/>
</dbReference>
<dbReference type="EMBL" id="JADEXQ010000048">
    <property type="protein sequence ID" value="MBE9030929.1"/>
    <property type="molecule type" value="Genomic_DNA"/>
</dbReference>
<keyword evidence="7" id="KW-1185">Reference proteome</keyword>
<feature type="transmembrane region" description="Helical" evidence="5">
    <location>
        <begin position="88"/>
        <end position="106"/>
    </location>
</feature>
<feature type="transmembrane region" description="Helical" evidence="5">
    <location>
        <begin position="12"/>
        <end position="39"/>
    </location>
</feature>
<evidence type="ECO:0000256" key="1">
    <source>
        <dbReference type="ARBA" id="ARBA00004141"/>
    </source>
</evidence>
<evidence type="ECO:0000256" key="4">
    <source>
        <dbReference type="ARBA" id="ARBA00023136"/>
    </source>
</evidence>
<sequence>MQTTETADKRRLLSTISHVAIFFSWTFASIGVPLSILFISDDPVVKANAKESINFHLSVWIMGAVAAVLLAIPSFLTLGLLGWLAGGIGFLWVSTMTVLAVMNALANPDEPFRYPLILHIF</sequence>
<name>A0A928VRP3_9CYAN</name>
<dbReference type="AlphaFoldDB" id="A0A928VRP3"/>
<evidence type="ECO:0000256" key="2">
    <source>
        <dbReference type="ARBA" id="ARBA00022692"/>
    </source>
</evidence>
<comment type="caution">
    <text evidence="6">The sequence shown here is derived from an EMBL/GenBank/DDBJ whole genome shotgun (WGS) entry which is preliminary data.</text>
</comment>
<comment type="subcellular location">
    <subcellularLocation>
        <location evidence="1">Membrane</location>
        <topology evidence="1">Multi-pass membrane protein</topology>
    </subcellularLocation>
</comment>
<proteinExistence type="predicted"/>
<keyword evidence="2 5" id="KW-0812">Transmembrane</keyword>
<evidence type="ECO:0000313" key="7">
    <source>
        <dbReference type="Proteomes" id="UP000625316"/>
    </source>
</evidence>
<evidence type="ECO:0000256" key="3">
    <source>
        <dbReference type="ARBA" id="ARBA00022989"/>
    </source>
</evidence>
<dbReference type="Proteomes" id="UP000625316">
    <property type="component" value="Unassembled WGS sequence"/>
</dbReference>
<gene>
    <name evidence="6" type="ORF">IQ266_14425</name>
</gene>
<evidence type="ECO:0000313" key="6">
    <source>
        <dbReference type="EMBL" id="MBE9030929.1"/>
    </source>
</evidence>
<accession>A0A928VRP3</accession>
<dbReference type="InterPro" id="IPR019109">
    <property type="entry name" value="MamF_MmsF"/>
</dbReference>
<dbReference type="Pfam" id="PF09685">
    <property type="entry name" value="MamF_MmsF"/>
    <property type="match status" value="1"/>
</dbReference>
<keyword evidence="3 5" id="KW-1133">Transmembrane helix</keyword>
<evidence type="ECO:0000256" key="5">
    <source>
        <dbReference type="SAM" id="Phobius"/>
    </source>
</evidence>